<gene>
    <name evidence="2" type="ORF">ESB13_13840</name>
</gene>
<dbReference type="OrthoDB" id="1366101at2"/>
<proteinExistence type="predicted"/>
<sequence>MKNDINLEKLQSLVNEAPDAPQPILQEKDYLNREASFKLELARVESAVEYNKTLVQNNKERKKYAFLIFTFTCIWTFFIFIILFCQGFGDNKPFCFNLSDSIMITLITTTTVNFLGFFLLVTKYLFHAKSHYPIDKIQ</sequence>
<keyword evidence="1" id="KW-0812">Transmembrane</keyword>
<dbReference type="Proteomes" id="UP000290545">
    <property type="component" value="Unassembled WGS sequence"/>
</dbReference>
<dbReference type="AlphaFoldDB" id="A0A4V1M9X5"/>
<reference evidence="2 3" key="1">
    <citation type="submission" date="2019-01" db="EMBL/GenBank/DDBJ databases">
        <title>Filimonas sp. strain TTM-71.</title>
        <authorList>
            <person name="Chen W.-M."/>
        </authorList>
    </citation>
    <scope>NUCLEOTIDE SEQUENCE [LARGE SCALE GENOMIC DNA]</scope>
    <source>
        <strain evidence="2 3">TTM-71</strain>
    </source>
</reference>
<keyword evidence="3" id="KW-1185">Reference proteome</keyword>
<accession>A0A4V1M9X5</accession>
<organism evidence="2 3">
    <name type="scientific">Filimonas effusa</name>
    <dbReference type="NCBI Taxonomy" id="2508721"/>
    <lineage>
        <taxon>Bacteria</taxon>
        <taxon>Pseudomonadati</taxon>
        <taxon>Bacteroidota</taxon>
        <taxon>Chitinophagia</taxon>
        <taxon>Chitinophagales</taxon>
        <taxon>Chitinophagaceae</taxon>
        <taxon>Filimonas</taxon>
    </lineage>
</organism>
<evidence type="ECO:0000256" key="1">
    <source>
        <dbReference type="SAM" id="Phobius"/>
    </source>
</evidence>
<evidence type="ECO:0000313" key="2">
    <source>
        <dbReference type="EMBL" id="RXK83194.1"/>
    </source>
</evidence>
<comment type="caution">
    <text evidence="2">The sequence shown here is derived from an EMBL/GenBank/DDBJ whole genome shotgun (WGS) entry which is preliminary data.</text>
</comment>
<keyword evidence="1" id="KW-1133">Transmembrane helix</keyword>
<dbReference type="RefSeq" id="WP_129004249.1">
    <property type="nucleotide sequence ID" value="NZ_SDHZ01000002.1"/>
</dbReference>
<name>A0A4V1M9X5_9BACT</name>
<evidence type="ECO:0000313" key="3">
    <source>
        <dbReference type="Proteomes" id="UP000290545"/>
    </source>
</evidence>
<keyword evidence="1" id="KW-0472">Membrane</keyword>
<feature type="transmembrane region" description="Helical" evidence="1">
    <location>
        <begin position="64"/>
        <end position="89"/>
    </location>
</feature>
<dbReference type="EMBL" id="SDHZ01000002">
    <property type="protein sequence ID" value="RXK83194.1"/>
    <property type="molecule type" value="Genomic_DNA"/>
</dbReference>
<feature type="transmembrane region" description="Helical" evidence="1">
    <location>
        <begin position="101"/>
        <end position="126"/>
    </location>
</feature>
<protein>
    <submittedName>
        <fullName evidence="2">Uncharacterized protein</fullName>
    </submittedName>
</protein>